<feature type="transmembrane region" description="Helical" evidence="1">
    <location>
        <begin position="158"/>
        <end position="174"/>
    </location>
</feature>
<keyword evidence="3" id="KW-1185">Reference proteome</keyword>
<dbReference type="AlphaFoldDB" id="A0A285NII4"/>
<organism evidence="2 3">
    <name type="scientific">Cohaesibacter gelatinilyticus</name>
    <dbReference type="NCBI Taxonomy" id="372072"/>
    <lineage>
        <taxon>Bacteria</taxon>
        <taxon>Pseudomonadati</taxon>
        <taxon>Pseudomonadota</taxon>
        <taxon>Alphaproteobacteria</taxon>
        <taxon>Hyphomicrobiales</taxon>
        <taxon>Cohaesibacteraceae</taxon>
    </lineage>
</organism>
<gene>
    <name evidence="2" type="ORF">SAMN06265368_1984</name>
</gene>
<evidence type="ECO:0000313" key="3">
    <source>
        <dbReference type="Proteomes" id="UP000219439"/>
    </source>
</evidence>
<dbReference type="OrthoDB" id="121744at2"/>
<protein>
    <submittedName>
        <fullName evidence="2">Putative oxidoreductase</fullName>
    </submittedName>
</protein>
<reference evidence="2 3" key="1">
    <citation type="submission" date="2017-09" db="EMBL/GenBank/DDBJ databases">
        <authorList>
            <person name="Ehlers B."/>
            <person name="Leendertz F.H."/>
        </authorList>
    </citation>
    <scope>NUCLEOTIDE SEQUENCE [LARGE SCALE GENOMIC DNA]</scope>
    <source>
        <strain evidence="2 3">DSM 18289</strain>
    </source>
</reference>
<dbReference type="RefSeq" id="WP_097153079.1">
    <property type="nucleotide sequence ID" value="NZ_OBEL01000001.1"/>
</dbReference>
<keyword evidence="1" id="KW-1133">Transmembrane helix</keyword>
<dbReference type="GO" id="GO:0016020">
    <property type="term" value="C:membrane"/>
    <property type="evidence" value="ECO:0007669"/>
    <property type="project" value="UniProtKB-SubCell"/>
</dbReference>
<feature type="transmembrane region" description="Helical" evidence="1">
    <location>
        <begin position="86"/>
        <end position="111"/>
    </location>
</feature>
<keyword evidence="1" id="KW-0812">Transmembrane</keyword>
<feature type="transmembrane region" description="Helical" evidence="1">
    <location>
        <begin position="21"/>
        <end position="44"/>
    </location>
</feature>
<dbReference type="Proteomes" id="UP000219439">
    <property type="component" value="Unassembled WGS sequence"/>
</dbReference>
<evidence type="ECO:0000256" key="1">
    <source>
        <dbReference type="SAM" id="Phobius"/>
    </source>
</evidence>
<proteinExistence type="predicted"/>
<accession>A0A285NII4</accession>
<dbReference type="EMBL" id="OBEL01000001">
    <property type="protein sequence ID" value="SNZ09265.1"/>
    <property type="molecule type" value="Genomic_DNA"/>
</dbReference>
<name>A0A285NII4_9HYPH</name>
<evidence type="ECO:0000313" key="2">
    <source>
        <dbReference type="EMBL" id="SNZ09265.1"/>
    </source>
</evidence>
<sequence>MTLINQLQNLHSRIFQAVESALNGWFLGLVARLVFASVLFFLFFNAGISKLGEGIFGLFSPDAGAYAQIIPHIAEAVVYDTSKIAFFPWTIIVIAGTIAEIVLPITIVAGLFTRLSSLAFIGVIAVMTFVDINLHGVGTETIGAFFDQQHNAEIADQRLLWIFPLLYLIIKGPGKISIDYLLSKVWSDRNTQD</sequence>
<keyword evidence="1" id="KW-0472">Membrane</keyword>
<feature type="transmembrane region" description="Helical" evidence="1">
    <location>
        <begin position="118"/>
        <end position="138"/>
    </location>
</feature>